<comment type="caution">
    <text evidence="1">The sequence shown here is derived from an EMBL/GenBank/DDBJ whole genome shotgun (WGS) entry which is preliminary data.</text>
</comment>
<name>A0ACC0X6P7_9ROSI</name>
<organism evidence="1 2">
    <name type="scientific">Pistacia integerrima</name>
    <dbReference type="NCBI Taxonomy" id="434235"/>
    <lineage>
        <taxon>Eukaryota</taxon>
        <taxon>Viridiplantae</taxon>
        <taxon>Streptophyta</taxon>
        <taxon>Embryophyta</taxon>
        <taxon>Tracheophyta</taxon>
        <taxon>Spermatophyta</taxon>
        <taxon>Magnoliopsida</taxon>
        <taxon>eudicotyledons</taxon>
        <taxon>Gunneridae</taxon>
        <taxon>Pentapetalae</taxon>
        <taxon>rosids</taxon>
        <taxon>malvids</taxon>
        <taxon>Sapindales</taxon>
        <taxon>Anacardiaceae</taxon>
        <taxon>Pistacia</taxon>
    </lineage>
</organism>
<keyword evidence="2" id="KW-1185">Reference proteome</keyword>
<sequence length="239" mass="27838">MFPPNVQLPEFKPGMIQLLPTFHGLENANPYVPNREFEEVVATFQNRADTIDTVKLRFFPFSVKDNAKVWLYSLRPRSIGSCPHHGFESWRVVSYFYDGLLSRERQFVETMCNGDFLHKDPDEAINFLDDLSEKAHTWMGPNALESTKRNQTTGIYQLREEDNLKAHLEVLTKEIEVLKMKDVRAPKPVARVESHEPCFMCNGVNHILRDCLTYFELREMKEECNNLGILIIYGLYSFL</sequence>
<evidence type="ECO:0000313" key="1">
    <source>
        <dbReference type="EMBL" id="KAJ0011342.1"/>
    </source>
</evidence>
<protein>
    <submittedName>
        <fullName evidence="1">Uncharacterized protein</fullName>
    </submittedName>
</protein>
<accession>A0ACC0X6P7</accession>
<dbReference type="EMBL" id="CM047749">
    <property type="protein sequence ID" value="KAJ0011342.1"/>
    <property type="molecule type" value="Genomic_DNA"/>
</dbReference>
<gene>
    <name evidence="1" type="ORF">Pint_32927</name>
</gene>
<dbReference type="Proteomes" id="UP001163603">
    <property type="component" value="Chromosome 14"/>
</dbReference>
<evidence type="ECO:0000313" key="2">
    <source>
        <dbReference type="Proteomes" id="UP001163603"/>
    </source>
</evidence>
<proteinExistence type="predicted"/>
<reference evidence="2" key="1">
    <citation type="journal article" date="2023" name="G3 (Bethesda)">
        <title>Genome assembly and association tests identify interacting loci associated with vigor, precocity, and sex in interspecific pistachio rootstocks.</title>
        <authorList>
            <person name="Palmer W."/>
            <person name="Jacygrad E."/>
            <person name="Sagayaradj S."/>
            <person name="Cavanaugh K."/>
            <person name="Han R."/>
            <person name="Bertier L."/>
            <person name="Beede B."/>
            <person name="Kafkas S."/>
            <person name="Golino D."/>
            <person name="Preece J."/>
            <person name="Michelmore R."/>
        </authorList>
    </citation>
    <scope>NUCLEOTIDE SEQUENCE [LARGE SCALE GENOMIC DNA]</scope>
</reference>